<accession>A0A2N5J2S2</accession>
<dbReference type="RefSeq" id="WP_026644475.1">
    <property type="nucleotide sequence ID" value="NZ_NMYC01000001.1"/>
</dbReference>
<comment type="caution">
    <text evidence="3">The sequence shown here is derived from an EMBL/GenBank/DDBJ whole genome shotgun (WGS) entry which is preliminary data.</text>
</comment>
<gene>
    <name evidence="3" type="ORF">CGZ88_0683</name>
</gene>
<evidence type="ECO:0000313" key="3">
    <source>
        <dbReference type="EMBL" id="PLS28521.1"/>
    </source>
</evidence>
<dbReference type="Pfam" id="PF07905">
    <property type="entry name" value="PucR"/>
    <property type="match status" value="1"/>
</dbReference>
<dbReference type="Proteomes" id="UP000234935">
    <property type="component" value="Unassembled WGS sequence"/>
</dbReference>
<feature type="domain" description="Purine catabolism PurC-like" evidence="1">
    <location>
        <begin position="8"/>
        <end position="130"/>
    </location>
</feature>
<evidence type="ECO:0000259" key="2">
    <source>
        <dbReference type="Pfam" id="PF13556"/>
    </source>
</evidence>
<evidence type="ECO:0000313" key="4">
    <source>
        <dbReference type="Proteomes" id="UP000234935"/>
    </source>
</evidence>
<dbReference type="Pfam" id="PF13556">
    <property type="entry name" value="HTH_30"/>
    <property type="match status" value="1"/>
</dbReference>
<evidence type="ECO:0000259" key="1">
    <source>
        <dbReference type="Pfam" id="PF07905"/>
    </source>
</evidence>
<feature type="domain" description="PucR C-terminal helix-turn-helix" evidence="2">
    <location>
        <begin position="453"/>
        <end position="507"/>
    </location>
</feature>
<name>A0A2N5J2S2_9BIFI</name>
<protein>
    <submittedName>
        <fullName evidence="3">Polyketide synthase</fullName>
    </submittedName>
</protein>
<dbReference type="InterPro" id="IPR042070">
    <property type="entry name" value="PucR_C-HTH_sf"/>
</dbReference>
<dbReference type="Gene3D" id="1.10.10.2840">
    <property type="entry name" value="PucR C-terminal helix-turn-helix domain"/>
    <property type="match status" value="1"/>
</dbReference>
<dbReference type="InterPro" id="IPR012914">
    <property type="entry name" value="PucR_dom"/>
</dbReference>
<dbReference type="AlphaFoldDB" id="A0A2N5J2S2"/>
<reference evidence="3 4" key="1">
    <citation type="submission" date="2017-07" db="EMBL/GenBank/DDBJ databases">
        <title>Bifidobacterium novel species.</title>
        <authorList>
            <person name="Lugli G.A."/>
            <person name="Milani C."/>
            <person name="Duranti S."/>
            <person name="Mangifesta M."/>
        </authorList>
    </citation>
    <scope>NUCLEOTIDE SEQUENCE [LARGE SCALE GENOMIC DNA]</scope>
    <source>
        <strain evidence="4">Goo31D</strain>
    </source>
</reference>
<dbReference type="EMBL" id="NMYC01000001">
    <property type="protein sequence ID" value="PLS28521.1"/>
    <property type="molecule type" value="Genomic_DNA"/>
</dbReference>
<proteinExistence type="predicted"/>
<keyword evidence="4" id="KW-1185">Reference proteome</keyword>
<organism evidence="3 4">
    <name type="scientific">Bifidobacterium anseris</name>
    <dbReference type="NCBI Taxonomy" id="2020963"/>
    <lineage>
        <taxon>Bacteria</taxon>
        <taxon>Bacillati</taxon>
        <taxon>Actinomycetota</taxon>
        <taxon>Actinomycetes</taxon>
        <taxon>Bifidobacteriales</taxon>
        <taxon>Bifidobacteriaceae</taxon>
        <taxon>Bifidobacterium</taxon>
    </lineage>
</organism>
<dbReference type="InterPro" id="IPR025736">
    <property type="entry name" value="PucR_C-HTH_dom"/>
</dbReference>
<sequence>MTVTVREALERSVLAQADPVVEAADASLGNAVRWAYTNERYDVARFLCGGELVIVEGSALFAHLDDAELARYVDSLADIGAAGIVVELVEGLREVPPALLERARRRALPVIGLRARIPFVDACQSVNTLIVKDQFLVQMEVDALSTVLRRELAQAHDVGQVGACLARICGESVAIFDADGLPVAFAGPRIHSGDEPTVLIAVERQGVPIATLEISQRVRLFDERTRTQIAQVVSQVMAALMPWDVSVSMTARILSGPADGVHADARQAADVAQMLGALGAGGEMAYYPFAMGMRSLVASAAGMERLLSGFAAIDGARTLCLLEGGVLFGVVGVPCAAKTSGDTDIVRTDAAACVGDPAALAVTCARILADVVADGGDVWAIGGRASLEAGMLADVIGVMRATIHDAAPPWGTMRTVYDGLLARFAHVAQTGTALAMLLGVMLGESLKDDDVALTTLAACFAAGDNRTRACASLGIRRQTLYNRLDKVQRRSGITPDDGVAWSLLLFAAQLALSTRDGQTSAGTQSAWVGADRC</sequence>